<dbReference type="HOGENOM" id="CLU_2236897_0_0_1"/>
<dbReference type="Proteomes" id="UP000053593">
    <property type="component" value="Unassembled WGS sequence"/>
</dbReference>
<protein>
    <submittedName>
        <fullName evidence="1">Uncharacterized protein</fullName>
    </submittedName>
</protein>
<dbReference type="AlphaFoldDB" id="A0A0D0BHM7"/>
<evidence type="ECO:0000313" key="1">
    <source>
        <dbReference type="EMBL" id="KIK54291.1"/>
    </source>
</evidence>
<name>A0A0D0BHM7_9AGAR</name>
<sequence>MFTISTALRNFKEPTKEQITQNFFSLPSVPAGKDVGGVEKLNINGVLSLDAAREEDANTSLDRLARAPYLVFSSLDKKLFALRFIYQSYRFGLDFILDLGRWSVL</sequence>
<dbReference type="EMBL" id="KN834817">
    <property type="protein sequence ID" value="KIK54291.1"/>
    <property type="molecule type" value="Genomic_DNA"/>
</dbReference>
<organism evidence="1 2">
    <name type="scientific">Collybiopsis luxurians FD-317 M1</name>
    <dbReference type="NCBI Taxonomy" id="944289"/>
    <lineage>
        <taxon>Eukaryota</taxon>
        <taxon>Fungi</taxon>
        <taxon>Dikarya</taxon>
        <taxon>Basidiomycota</taxon>
        <taxon>Agaricomycotina</taxon>
        <taxon>Agaricomycetes</taxon>
        <taxon>Agaricomycetidae</taxon>
        <taxon>Agaricales</taxon>
        <taxon>Marasmiineae</taxon>
        <taxon>Omphalotaceae</taxon>
        <taxon>Collybiopsis</taxon>
        <taxon>Collybiopsis luxurians</taxon>
    </lineage>
</organism>
<dbReference type="OrthoDB" id="3220990at2759"/>
<proteinExistence type="predicted"/>
<keyword evidence="2" id="KW-1185">Reference proteome</keyword>
<gene>
    <name evidence="1" type="ORF">GYMLUDRAFT_249618</name>
</gene>
<reference evidence="1 2" key="1">
    <citation type="submission" date="2014-04" db="EMBL/GenBank/DDBJ databases">
        <title>Evolutionary Origins and Diversification of the Mycorrhizal Mutualists.</title>
        <authorList>
            <consortium name="DOE Joint Genome Institute"/>
            <consortium name="Mycorrhizal Genomics Consortium"/>
            <person name="Kohler A."/>
            <person name="Kuo A."/>
            <person name="Nagy L.G."/>
            <person name="Floudas D."/>
            <person name="Copeland A."/>
            <person name="Barry K.W."/>
            <person name="Cichocki N."/>
            <person name="Veneault-Fourrey C."/>
            <person name="LaButti K."/>
            <person name="Lindquist E.A."/>
            <person name="Lipzen A."/>
            <person name="Lundell T."/>
            <person name="Morin E."/>
            <person name="Murat C."/>
            <person name="Riley R."/>
            <person name="Ohm R."/>
            <person name="Sun H."/>
            <person name="Tunlid A."/>
            <person name="Henrissat B."/>
            <person name="Grigoriev I.V."/>
            <person name="Hibbett D.S."/>
            <person name="Martin F."/>
        </authorList>
    </citation>
    <scope>NUCLEOTIDE SEQUENCE [LARGE SCALE GENOMIC DNA]</scope>
    <source>
        <strain evidence="1 2">FD-317 M1</strain>
    </source>
</reference>
<accession>A0A0D0BHM7</accession>
<evidence type="ECO:0000313" key="2">
    <source>
        <dbReference type="Proteomes" id="UP000053593"/>
    </source>
</evidence>